<reference evidence="1" key="1">
    <citation type="submission" date="2020-05" db="UniProtKB">
        <authorList>
            <consortium name="EnsemblMetazoa"/>
        </authorList>
    </citation>
    <scope>IDENTIFICATION</scope>
    <source>
        <strain evidence="1">MAF</strain>
    </source>
</reference>
<proteinExistence type="predicted"/>
<accession>A0A182US55</accession>
<organism evidence="1 2">
    <name type="scientific">Anopheles merus</name>
    <name type="common">Mosquito</name>
    <dbReference type="NCBI Taxonomy" id="30066"/>
    <lineage>
        <taxon>Eukaryota</taxon>
        <taxon>Metazoa</taxon>
        <taxon>Ecdysozoa</taxon>
        <taxon>Arthropoda</taxon>
        <taxon>Hexapoda</taxon>
        <taxon>Insecta</taxon>
        <taxon>Pterygota</taxon>
        <taxon>Neoptera</taxon>
        <taxon>Endopterygota</taxon>
        <taxon>Diptera</taxon>
        <taxon>Nematocera</taxon>
        <taxon>Culicoidea</taxon>
        <taxon>Culicidae</taxon>
        <taxon>Anophelinae</taxon>
        <taxon>Anopheles</taxon>
    </lineage>
</organism>
<protein>
    <submittedName>
        <fullName evidence="1">Uncharacterized protein</fullName>
    </submittedName>
</protein>
<evidence type="ECO:0000313" key="2">
    <source>
        <dbReference type="Proteomes" id="UP000075903"/>
    </source>
</evidence>
<sequence length="153" mass="17292">MRNGGIYIEASIDHTVIGQDQDPGLAEVVFDNVQQQRQRQQTPNRPEAAGSNWSRREYLECERCSDGSSFGFVSASRADIDWAAPPCGLWPWACAATSDWPPPSPPMPPPTLPVSAFFFCLRSLARRFWNQIFTCRSDSCRFWASSAFRRIVM</sequence>
<dbReference type="EnsemblMetazoa" id="AMEM002681-RA">
    <property type="protein sequence ID" value="AMEM002681-PA"/>
    <property type="gene ID" value="AMEM002681"/>
</dbReference>
<dbReference type="AlphaFoldDB" id="A0A182US55"/>
<keyword evidence="2" id="KW-1185">Reference proteome</keyword>
<dbReference type="VEuPathDB" id="VectorBase:AMEM002681"/>
<evidence type="ECO:0000313" key="1">
    <source>
        <dbReference type="EnsemblMetazoa" id="AMEM002681-PA"/>
    </source>
</evidence>
<name>A0A182US55_ANOME</name>
<dbReference type="Proteomes" id="UP000075903">
    <property type="component" value="Unassembled WGS sequence"/>
</dbReference>